<name>A0A9X3IUZ5_9BACT</name>
<keyword evidence="3" id="KW-1185">Reference proteome</keyword>
<reference evidence="2" key="1">
    <citation type="submission" date="2022-11" db="EMBL/GenBank/DDBJ databases">
        <title>Minimal conservation of predation-associated metabolite biosynthetic gene clusters underscores biosynthetic potential of Myxococcota including descriptions for ten novel species: Archangium lansinium sp. nov., Myxococcus landrumus sp. nov., Nannocystis bai.</title>
        <authorList>
            <person name="Ahearne A."/>
            <person name="Stevens C."/>
            <person name="Phillips K."/>
        </authorList>
    </citation>
    <scope>NUCLEOTIDE SEQUENCE</scope>
    <source>
        <strain evidence="2">Na p29</strain>
    </source>
</reference>
<protein>
    <submittedName>
        <fullName evidence="2">Uncharacterized protein</fullName>
    </submittedName>
</protein>
<dbReference type="Proteomes" id="UP001150924">
    <property type="component" value="Unassembled WGS sequence"/>
</dbReference>
<sequence length="166" mass="16108">MKTRIVLIITGLLGACGGQTGDMTTTDGTGTGASSGSTAPASTSSGSTDEPGTDATTAAPTTSSSSTTGEPGTSSSSSGEPDSSSGSTGADCLRCAEALMGAEGELCEDSQMLSDALFACICGACADVCEATCTMSTPPNAECSMCQNQAFADSCMRAVTACLADA</sequence>
<dbReference type="PROSITE" id="PS51257">
    <property type="entry name" value="PROKAR_LIPOPROTEIN"/>
    <property type="match status" value="1"/>
</dbReference>
<dbReference type="RefSeq" id="WP_267765916.1">
    <property type="nucleotide sequence ID" value="NZ_JAPNKE010000002.1"/>
</dbReference>
<feature type="compositionally biased region" description="Low complexity" evidence="1">
    <location>
        <begin position="21"/>
        <end position="88"/>
    </location>
</feature>
<accession>A0A9X3IUZ5</accession>
<evidence type="ECO:0000313" key="2">
    <source>
        <dbReference type="EMBL" id="MCY1004375.1"/>
    </source>
</evidence>
<dbReference type="EMBL" id="JAPNKE010000002">
    <property type="protein sequence ID" value="MCY1004375.1"/>
    <property type="molecule type" value="Genomic_DNA"/>
</dbReference>
<gene>
    <name evidence="2" type="ORF">OV079_02090</name>
</gene>
<feature type="region of interest" description="Disordered" evidence="1">
    <location>
        <begin position="16"/>
        <end position="88"/>
    </location>
</feature>
<evidence type="ECO:0000313" key="3">
    <source>
        <dbReference type="Proteomes" id="UP001150924"/>
    </source>
</evidence>
<proteinExistence type="predicted"/>
<comment type="caution">
    <text evidence="2">The sequence shown here is derived from an EMBL/GenBank/DDBJ whole genome shotgun (WGS) entry which is preliminary data.</text>
</comment>
<organism evidence="2 3">
    <name type="scientific">Nannocystis pusilla</name>
    <dbReference type="NCBI Taxonomy" id="889268"/>
    <lineage>
        <taxon>Bacteria</taxon>
        <taxon>Pseudomonadati</taxon>
        <taxon>Myxococcota</taxon>
        <taxon>Polyangia</taxon>
        <taxon>Nannocystales</taxon>
        <taxon>Nannocystaceae</taxon>
        <taxon>Nannocystis</taxon>
    </lineage>
</organism>
<dbReference type="AlphaFoldDB" id="A0A9X3IUZ5"/>
<evidence type="ECO:0000256" key="1">
    <source>
        <dbReference type="SAM" id="MobiDB-lite"/>
    </source>
</evidence>